<comment type="caution">
    <text evidence="1">The sequence shown here is derived from an EMBL/GenBank/DDBJ whole genome shotgun (WGS) entry which is preliminary data.</text>
</comment>
<protein>
    <submittedName>
        <fullName evidence="1">Uncharacterized protein</fullName>
    </submittedName>
</protein>
<name>A0A4V3A704_9HYPH</name>
<dbReference type="EMBL" id="SMSI01000002">
    <property type="protein sequence ID" value="TDH35692.1"/>
    <property type="molecule type" value="Genomic_DNA"/>
</dbReference>
<organism evidence="1 2">
    <name type="scientific">Pseudohoeflea suaedae</name>
    <dbReference type="NCBI Taxonomy" id="877384"/>
    <lineage>
        <taxon>Bacteria</taxon>
        <taxon>Pseudomonadati</taxon>
        <taxon>Pseudomonadota</taxon>
        <taxon>Alphaproteobacteria</taxon>
        <taxon>Hyphomicrobiales</taxon>
        <taxon>Rhizobiaceae</taxon>
        <taxon>Pseudohoeflea</taxon>
    </lineage>
</organism>
<accession>A0A4V3A704</accession>
<gene>
    <name evidence="1" type="ORF">E2A64_10145</name>
</gene>
<evidence type="ECO:0000313" key="1">
    <source>
        <dbReference type="EMBL" id="TDH35692.1"/>
    </source>
</evidence>
<reference evidence="1 2" key="1">
    <citation type="journal article" date="2013" name="Int. J. Syst. Evol. Microbiol.">
        <title>Hoeflea suaedae sp. nov., an endophytic bacterium isolated from the root of the halophyte Suaeda maritima.</title>
        <authorList>
            <person name="Chung E.J."/>
            <person name="Park J.A."/>
            <person name="Pramanik P."/>
            <person name="Bibi F."/>
            <person name="Jeon C.O."/>
            <person name="Chung Y.R."/>
        </authorList>
    </citation>
    <scope>NUCLEOTIDE SEQUENCE [LARGE SCALE GENOMIC DNA]</scope>
    <source>
        <strain evidence="1 2">YC6898</strain>
    </source>
</reference>
<proteinExistence type="predicted"/>
<evidence type="ECO:0000313" key="2">
    <source>
        <dbReference type="Proteomes" id="UP000295131"/>
    </source>
</evidence>
<dbReference type="AlphaFoldDB" id="A0A4V3A704"/>
<keyword evidence="2" id="KW-1185">Reference proteome</keyword>
<sequence length="85" mass="9392">MMSTVTIQVDVDVDDILEAMTPKQTARLKDALEFGDNERQAAIDACAAIRRGDTMDALTILELEFFPKYMSEAAANEAYRKAMSG</sequence>
<dbReference type="Proteomes" id="UP000295131">
    <property type="component" value="Unassembled WGS sequence"/>
</dbReference>